<proteinExistence type="predicted"/>
<feature type="domain" description="YgjP-like metallopeptidase" evidence="1">
    <location>
        <begin position="23"/>
        <end position="218"/>
    </location>
</feature>
<evidence type="ECO:0000259" key="1">
    <source>
        <dbReference type="Pfam" id="PF01863"/>
    </source>
</evidence>
<accession>A0A7C9LA80</accession>
<gene>
    <name evidence="2" type="ORF">FH759_04155</name>
</gene>
<dbReference type="CDD" id="cd07344">
    <property type="entry name" value="M48_yhfN_like"/>
    <property type="match status" value="1"/>
</dbReference>
<sequence>MGDIVLPGNPPVQITLRSSWRARRLSLRVSSLDGRVTLTIPRGISEREALSFAREKEAWLRGHMVQRREAIRVVPETELPFRGDTVRLVQGTLRTPKLQGDTLLVPGPTETAGRRALAFLRHRARDHLAAASDHYATLLGHSYTRITLRDPRSRWGSCSSAGALMYSWRLIMAPDDVLNYVAAHEVAHLAEMNHSPAFWSLVGKIYGDTQAPRQWLRDYGVDLHRYRFED</sequence>
<dbReference type="AlphaFoldDB" id="A0A7C9LA80"/>
<comment type="caution">
    <text evidence="2">The sequence shown here is derived from an EMBL/GenBank/DDBJ whole genome shotgun (WGS) entry which is preliminary data.</text>
</comment>
<dbReference type="RefSeq" id="WP_037373740.1">
    <property type="nucleotide sequence ID" value="NZ_VENJ01000005.1"/>
</dbReference>
<dbReference type="EMBL" id="VENJ01000005">
    <property type="protein sequence ID" value="MTJ03878.1"/>
    <property type="molecule type" value="Genomic_DNA"/>
</dbReference>
<evidence type="ECO:0000313" key="2">
    <source>
        <dbReference type="EMBL" id="MTJ03878.1"/>
    </source>
</evidence>
<dbReference type="PANTHER" id="PTHR30399">
    <property type="entry name" value="UNCHARACTERIZED PROTEIN YGJP"/>
    <property type="match status" value="1"/>
</dbReference>
<evidence type="ECO:0000313" key="3">
    <source>
        <dbReference type="Proteomes" id="UP000483078"/>
    </source>
</evidence>
<dbReference type="PANTHER" id="PTHR30399:SF1">
    <property type="entry name" value="UTP PYROPHOSPHATASE"/>
    <property type="match status" value="1"/>
</dbReference>
<reference evidence="2 3" key="1">
    <citation type="submission" date="2019-06" db="EMBL/GenBank/DDBJ databases">
        <title>Enrichment of Autotrophic Halophilic Microorganisms from Red Sea Brine Pool Using Microbial Electrosynthesis System.</title>
        <authorList>
            <person name="Alqahtani M.F."/>
            <person name="Bajracharya S."/>
            <person name="Katuri K.P."/>
            <person name="Ali M."/>
            <person name="Saikaly P.E."/>
        </authorList>
    </citation>
    <scope>NUCLEOTIDE SEQUENCE [LARGE SCALE GENOMIC DNA]</scope>
    <source>
        <strain evidence="2">MES6</strain>
    </source>
</reference>
<dbReference type="InterPro" id="IPR053136">
    <property type="entry name" value="UTP_pyrophosphatase-like"/>
</dbReference>
<dbReference type="Proteomes" id="UP000483078">
    <property type="component" value="Unassembled WGS sequence"/>
</dbReference>
<organism evidence="2 3">
    <name type="scientific">Sediminimonas qiaohouensis</name>
    <dbReference type="NCBI Taxonomy" id="552061"/>
    <lineage>
        <taxon>Bacteria</taxon>
        <taxon>Pseudomonadati</taxon>
        <taxon>Pseudomonadota</taxon>
        <taxon>Alphaproteobacteria</taxon>
        <taxon>Rhodobacterales</taxon>
        <taxon>Roseobacteraceae</taxon>
        <taxon>Sediminimonas</taxon>
    </lineage>
</organism>
<name>A0A7C9LA80_9RHOB</name>
<dbReference type="Pfam" id="PF01863">
    <property type="entry name" value="YgjP-like"/>
    <property type="match status" value="1"/>
</dbReference>
<dbReference type="Gene3D" id="3.30.2010.10">
    <property type="entry name" value="Metalloproteases ('zincins'), catalytic domain"/>
    <property type="match status" value="1"/>
</dbReference>
<dbReference type="InterPro" id="IPR002725">
    <property type="entry name" value="YgjP-like_metallopeptidase"/>
</dbReference>
<protein>
    <submittedName>
        <fullName evidence="2">M48 family metallopeptidase</fullName>
    </submittedName>
</protein>